<comment type="caution">
    <text evidence="1">The sequence shown here is derived from an EMBL/GenBank/DDBJ whole genome shotgun (WGS) entry which is preliminary data.</text>
</comment>
<proteinExistence type="predicted"/>
<protein>
    <submittedName>
        <fullName evidence="1">Uncharacterized protein</fullName>
    </submittedName>
</protein>
<evidence type="ECO:0000313" key="1">
    <source>
        <dbReference type="EMBL" id="MET4716190.1"/>
    </source>
</evidence>
<dbReference type="EMBL" id="JBEPTQ010000001">
    <property type="protein sequence ID" value="MET4716190.1"/>
    <property type="molecule type" value="Genomic_DNA"/>
</dbReference>
<organism evidence="1 2">
    <name type="scientific">Bradyrhizobium japonicum</name>
    <dbReference type="NCBI Taxonomy" id="375"/>
    <lineage>
        <taxon>Bacteria</taxon>
        <taxon>Pseudomonadati</taxon>
        <taxon>Pseudomonadota</taxon>
        <taxon>Alphaproteobacteria</taxon>
        <taxon>Hyphomicrobiales</taxon>
        <taxon>Nitrobacteraceae</taxon>
        <taxon>Bradyrhizobium</taxon>
    </lineage>
</organism>
<gene>
    <name evidence="1" type="ORF">ABIF63_000293</name>
</gene>
<accession>A0ABV2RHV8</accession>
<keyword evidence="2" id="KW-1185">Reference proteome</keyword>
<reference evidence="1 2" key="1">
    <citation type="submission" date="2024-06" db="EMBL/GenBank/DDBJ databases">
        <title>Genomic Encyclopedia of Type Strains, Phase V (KMG-V): Genome sequencing to study the core and pangenomes of soil and plant-associated prokaryotes.</title>
        <authorList>
            <person name="Whitman W."/>
        </authorList>
    </citation>
    <scope>NUCLEOTIDE SEQUENCE [LARGE SCALE GENOMIC DNA]</scope>
    <source>
        <strain evidence="1 2">USDA 160</strain>
    </source>
</reference>
<sequence>MDDFQVAGGRVIMAGTTDKYVKAATQIRLLIRSATPKALPKDRSGAIITPTASVTKLKA</sequence>
<dbReference type="Proteomes" id="UP001549291">
    <property type="component" value="Unassembled WGS sequence"/>
</dbReference>
<evidence type="ECO:0000313" key="2">
    <source>
        <dbReference type="Proteomes" id="UP001549291"/>
    </source>
</evidence>
<name>A0ABV2RHV8_BRAJP</name>